<dbReference type="InterPro" id="IPR000827">
    <property type="entry name" value="Chemokine_CC_CS"/>
</dbReference>
<keyword evidence="4" id="KW-0732">Signal</keyword>
<feature type="signal peptide" evidence="4">
    <location>
        <begin position="1"/>
        <end position="22"/>
    </location>
</feature>
<dbReference type="Gene3D" id="2.40.50.40">
    <property type="match status" value="1"/>
</dbReference>
<dbReference type="GO" id="GO:0005615">
    <property type="term" value="C:extracellular space"/>
    <property type="evidence" value="ECO:0007669"/>
    <property type="project" value="UniProtKB-KW"/>
</dbReference>
<comment type="similarity">
    <text evidence="1 4">Belongs to the intercrine beta (chemokine CC) family.</text>
</comment>
<comment type="subcellular location">
    <subcellularLocation>
        <location evidence="4">Secreted</location>
    </subcellularLocation>
</comment>
<keyword evidence="6" id="KW-1185">Reference proteome</keyword>
<evidence type="ECO:0000313" key="6">
    <source>
        <dbReference type="Proteomes" id="UP000252040"/>
    </source>
</evidence>
<dbReference type="GO" id="GO:0061844">
    <property type="term" value="P:antimicrobial humoral immune response mediated by antimicrobial peptide"/>
    <property type="evidence" value="ECO:0007669"/>
    <property type="project" value="TreeGrafter"/>
</dbReference>
<evidence type="ECO:0000313" key="7">
    <source>
        <dbReference type="RefSeq" id="XP_024613444.1"/>
    </source>
</evidence>
<feature type="domain" description="Chemokine interleukin-8-like" evidence="5">
    <location>
        <begin position="43"/>
        <end position="101"/>
    </location>
</feature>
<proteinExistence type="inferred from homology"/>
<gene>
    <name evidence="7" type="primary">LOC112408113</name>
</gene>
<reference evidence="7" key="1">
    <citation type="submission" date="2025-08" db="UniProtKB">
        <authorList>
            <consortium name="RefSeq"/>
        </authorList>
    </citation>
    <scope>IDENTIFICATION</scope>
    <source>
        <tissue evidence="7">Meat</tissue>
    </source>
</reference>
<dbReference type="Proteomes" id="UP000252040">
    <property type="component" value="Unplaced"/>
</dbReference>
<keyword evidence="4" id="KW-0964">Secreted</keyword>
<dbReference type="Pfam" id="PF00048">
    <property type="entry name" value="IL8"/>
    <property type="match status" value="1"/>
</dbReference>
<keyword evidence="3" id="KW-1015">Disulfide bond</keyword>
<dbReference type="GO" id="GO:0048020">
    <property type="term" value="F:CCR chemokine receptor binding"/>
    <property type="evidence" value="ECO:0007669"/>
    <property type="project" value="TreeGrafter"/>
</dbReference>
<keyword evidence="2 4" id="KW-0202">Cytokine</keyword>
<dbReference type="CDD" id="cd00272">
    <property type="entry name" value="Chemokine_CC"/>
    <property type="match status" value="1"/>
</dbReference>
<dbReference type="GO" id="GO:0030335">
    <property type="term" value="P:positive regulation of cell migration"/>
    <property type="evidence" value="ECO:0007669"/>
    <property type="project" value="TreeGrafter"/>
</dbReference>
<dbReference type="InterPro" id="IPR039809">
    <property type="entry name" value="Chemokine_b/g/d"/>
</dbReference>
<dbReference type="FunFam" id="2.40.50.40:FF:000002">
    <property type="entry name" value="C-C motif chemokine"/>
    <property type="match status" value="1"/>
</dbReference>
<dbReference type="GeneID" id="112408113"/>
<evidence type="ECO:0000256" key="1">
    <source>
        <dbReference type="ARBA" id="ARBA00010868"/>
    </source>
</evidence>
<dbReference type="InterPro" id="IPR001811">
    <property type="entry name" value="Chemokine_IL8-like_dom"/>
</dbReference>
<dbReference type="PANTHER" id="PTHR12015">
    <property type="entry name" value="SMALL INDUCIBLE CYTOKINE A"/>
    <property type="match status" value="1"/>
</dbReference>
<dbReference type="SMART" id="SM00199">
    <property type="entry name" value="SCY"/>
    <property type="match status" value="1"/>
</dbReference>
<dbReference type="SUPFAM" id="SSF54117">
    <property type="entry name" value="Interleukin 8-like chemokines"/>
    <property type="match status" value="1"/>
</dbReference>
<dbReference type="PANTHER" id="PTHR12015:SF77">
    <property type="entry name" value="C-C MOTIF CHEMOKINE 15"/>
    <property type="match status" value="1"/>
</dbReference>
<dbReference type="AlphaFoldDB" id="A0A341CFQ0"/>
<protein>
    <recommendedName>
        <fullName evidence="4">C-C motif chemokine</fullName>
    </recommendedName>
</protein>
<dbReference type="GO" id="GO:0008009">
    <property type="term" value="F:chemokine activity"/>
    <property type="evidence" value="ECO:0007669"/>
    <property type="project" value="InterPro"/>
</dbReference>
<sequence length="121" mass="13601">MGKMKTSIAALSCLILAAQATAEYLTTNLKNEHSVFHGAFHRPTDCCTSYTRLKIRCVFMKGYVETASECSRPAVILITKTEQHVCANPKDKNVQKCVSDMKLRSVIKDLRTLSAEKRYLE</sequence>
<organism evidence="6 7">
    <name type="scientific">Neophocaena asiaeorientalis asiaeorientalis</name>
    <name type="common">Yangtze finless porpoise</name>
    <name type="synonym">Neophocaena phocaenoides subsp. asiaeorientalis</name>
    <dbReference type="NCBI Taxonomy" id="1706337"/>
    <lineage>
        <taxon>Eukaryota</taxon>
        <taxon>Metazoa</taxon>
        <taxon>Chordata</taxon>
        <taxon>Craniata</taxon>
        <taxon>Vertebrata</taxon>
        <taxon>Euteleostomi</taxon>
        <taxon>Mammalia</taxon>
        <taxon>Eutheria</taxon>
        <taxon>Laurasiatheria</taxon>
        <taxon>Artiodactyla</taxon>
        <taxon>Whippomorpha</taxon>
        <taxon>Cetacea</taxon>
        <taxon>Odontoceti</taxon>
        <taxon>Phocoenidae</taxon>
        <taxon>Neophocaena</taxon>
    </lineage>
</organism>
<keyword evidence="4" id="KW-0145">Chemotaxis</keyword>
<evidence type="ECO:0000256" key="3">
    <source>
        <dbReference type="ARBA" id="ARBA00023157"/>
    </source>
</evidence>
<dbReference type="PROSITE" id="PS00472">
    <property type="entry name" value="SMALL_CYTOKINES_CC"/>
    <property type="match status" value="1"/>
</dbReference>
<dbReference type="InterPro" id="IPR036048">
    <property type="entry name" value="Interleukin_8-like_sf"/>
</dbReference>
<evidence type="ECO:0000259" key="5">
    <source>
        <dbReference type="SMART" id="SM00199"/>
    </source>
</evidence>
<dbReference type="GO" id="GO:0070098">
    <property type="term" value="P:chemokine-mediated signaling pathway"/>
    <property type="evidence" value="ECO:0007669"/>
    <property type="project" value="TreeGrafter"/>
</dbReference>
<feature type="chain" id="PRO_5016190884" description="C-C motif chemokine" evidence="4">
    <location>
        <begin position="23"/>
        <end position="121"/>
    </location>
</feature>
<name>A0A341CFQ0_NEOAA</name>
<evidence type="ECO:0000256" key="4">
    <source>
        <dbReference type="RuleBase" id="RU361150"/>
    </source>
</evidence>
<accession>A0A341CFQ0</accession>
<dbReference type="RefSeq" id="XP_024613444.1">
    <property type="nucleotide sequence ID" value="XM_024757676.1"/>
</dbReference>
<evidence type="ECO:0000256" key="2">
    <source>
        <dbReference type="ARBA" id="ARBA00022514"/>
    </source>
</evidence>
<dbReference type="GO" id="GO:0006954">
    <property type="term" value="P:inflammatory response"/>
    <property type="evidence" value="ECO:0007669"/>
    <property type="project" value="TreeGrafter"/>
</dbReference>